<feature type="region of interest" description="Disordered" evidence="1">
    <location>
        <begin position="1"/>
        <end position="111"/>
    </location>
</feature>
<evidence type="ECO:0000313" key="2">
    <source>
        <dbReference type="EMBL" id="KAK3759566.1"/>
    </source>
</evidence>
<evidence type="ECO:0000256" key="1">
    <source>
        <dbReference type="SAM" id="MobiDB-lite"/>
    </source>
</evidence>
<reference evidence="2" key="1">
    <citation type="journal article" date="2023" name="G3 (Bethesda)">
        <title>A reference genome for the long-term kleptoplast-retaining sea slug Elysia crispata morphotype clarki.</title>
        <authorList>
            <person name="Eastman K.E."/>
            <person name="Pendleton A.L."/>
            <person name="Shaikh M.A."/>
            <person name="Suttiyut T."/>
            <person name="Ogas R."/>
            <person name="Tomko P."/>
            <person name="Gavelis G."/>
            <person name="Widhalm J.R."/>
            <person name="Wisecaver J.H."/>
        </authorList>
    </citation>
    <scope>NUCLEOTIDE SEQUENCE</scope>
    <source>
        <strain evidence="2">ECLA1</strain>
    </source>
</reference>
<proteinExistence type="predicted"/>
<name>A0AAE0YZX1_9GAST</name>
<feature type="compositionally biased region" description="Polar residues" evidence="1">
    <location>
        <begin position="29"/>
        <end position="44"/>
    </location>
</feature>
<evidence type="ECO:0000313" key="3">
    <source>
        <dbReference type="Proteomes" id="UP001283361"/>
    </source>
</evidence>
<sequence length="111" mass="12319">MLNAIWRRGTRSTISDMPSRSIERKFSQDKSTTNRGEQCLTSPLPSLKEEEVQKKSTRRFVNKAVNKSSWRSRRHHQASSGTSGQTSSVRTTADSTQATSAQPAPNQLAPS</sequence>
<dbReference type="EMBL" id="JAWDGP010005112">
    <property type="protein sequence ID" value="KAK3759566.1"/>
    <property type="molecule type" value="Genomic_DNA"/>
</dbReference>
<dbReference type="AlphaFoldDB" id="A0AAE0YZX1"/>
<feature type="compositionally biased region" description="Low complexity" evidence="1">
    <location>
        <begin position="78"/>
        <end position="104"/>
    </location>
</feature>
<accession>A0AAE0YZX1</accession>
<keyword evidence="3" id="KW-1185">Reference proteome</keyword>
<organism evidence="2 3">
    <name type="scientific">Elysia crispata</name>
    <name type="common">lettuce slug</name>
    <dbReference type="NCBI Taxonomy" id="231223"/>
    <lineage>
        <taxon>Eukaryota</taxon>
        <taxon>Metazoa</taxon>
        <taxon>Spiralia</taxon>
        <taxon>Lophotrochozoa</taxon>
        <taxon>Mollusca</taxon>
        <taxon>Gastropoda</taxon>
        <taxon>Heterobranchia</taxon>
        <taxon>Euthyneura</taxon>
        <taxon>Panpulmonata</taxon>
        <taxon>Sacoglossa</taxon>
        <taxon>Placobranchoidea</taxon>
        <taxon>Plakobranchidae</taxon>
        <taxon>Elysia</taxon>
    </lineage>
</organism>
<gene>
    <name evidence="2" type="ORF">RRG08_009752</name>
</gene>
<comment type="caution">
    <text evidence="2">The sequence shown here is derived from an EMBL/GenBank/DDBJ whole genome shotgun (WGS) entry which is preliminary data.</text>
</comment>
<protein>
    <submittedName>
        <fullName evidence="2">Uncharacterized protein</fullName>
    </submittedName>
</protein>
<dbReference type="Proteomes" id="UP001283361">
    <property type="component" value="Unassembled WGS sequence"/>
</dbReference>